<evidence type="ECO:0000256" key="1">
    <source>
        <dbReference type="SAM" id="Phobius"/>
    </source>
</evidence>
<sequence length="66" mass="7205">MTLYAQFGFTKMLGLGHGLWVPLLIVVLLAIPSASGLVQSYLILWSGLIAVSLVFDGIDVWTYFTS</sequence>
<name>A0A2W4WGH3_9CYAN</name>
<evidence type="ECO:0000313" key="3">
    <source>
        <dbReference type="Proteomes" id="UP000249081"/>
    </source>
</evidence>
<protein>
    <submittedName>
        <fullName evidence="2">Uncharacterized protein</fullName>
    </submittedName>
</protein>
<comment type="caution">
    <text evidence="2">The sequence shown here is derived from an EMBL/GenBank/DDBJ whole genome shotgun (WGS) entry which is preliminary data.</text>
</comment>
<organism evidence="2 3">
    <name type="scientific">Shackletoniella antarctica</name>
    <dbReference type="NCBI Taxonomy" id="268115"/>
    <lineage>
        <taxon>Bacteria</taxon>
        <taxon>Bacillati</taxon>
        <taxon>Cyanobacteriota</taxon>
        <taxon>Cyanophyceae</taxon>
        <taxon>Oculatellales</taxon>
        <taxon>Oculatellaceae</taxon>
        <taxon>Shackletoniella</taxon>
    </lineage>
</organism>
<reference evidence="3" key="1">
    <citation type="submission" date="2018-04" db="EMBL/GenBank/DDBJ databases">
        <authorList>
            <person name="Cornet L."/>
        </authorList>
    </citation>
    <scope>NUCLEOTIDE SEQUENCE [LARGE SCALE GENOMIC DNA]</scope>
</reference>
<proteinExistence type="predicted"/>
<reference evidence="2 3" key="2">
    <citation type="submission" date="2018-06" db="EMBL/GenBank/DDBJ databases">
        <title>Metagenomic assembly of (sub)arctic Cyanobacteria and their associated microbiome from non-axenic cultures.</title>
        <authorList>
            <person name="Baurain D."/>
        </authorList>
    </citation>
    <scope>NUCLEOTIDE SEQUENCE [LARGE SCALE GENOMIC DNA]</scope>
    <source>
        <strain evidence="2">ULC041bin1</strain>
    </source>
</reference>
<evidence type="ECO:0000313" key="2">
    <source>
        <dbReference type="EMBL" id="PZO43552.1"/>
    </source>
</evidence>
<dbReference type="EMBL" id="QBMN01000028">
    <property type="protein sequence ID" value="PZO43552.1"/>
    <property type="molecule type" value="Genomic_DNA"/>
</dbReference>
<dbReference type="AlphaFoldDB" id="A0A2W4WGH3"/>
<keyword evidence="1" id="KW-1133">Transmembrane helix</keyword>
<accession>A0A2W4WGH3</accession>
<gene>
    <name evidence="2" type="ORF">DCF17_05965</name>
</gene>
<feature type="transmembrane region" description="Helical" evidence="1">
    <location>
        <begin position="12"/>
        <end position="31"/>
    </location>
</feature>
<keyword evidence="1" id="KW-0812">Transmembrane</keyword>
<dbReference type="Proteomes" id="UP000249081">
    <property type="component" value="Unassembled WGS sequence"/>
</dbReference>
<feature type="transmembrane region" description="Helical" evidence="1">
    <location>
        <begin position="43"/>
        <end position="64"/>
    </location>
</feature>
<keyword evidence="1" id="KW-0472">Membrane</keyword>